<protein>
    <recommendedName>
        <fullName evidence="5">GH18 domain-containing protein</fullName>
    </recommendedName>
</protein>
<dbReference type="InterPro" id="IPR017853">
    <property type="entry name" value="GH"/>
</dbReference>
<comment type="similarity">
    <text evidence="4">Belongs to the glycosyl hydrolase 18 family.</text>
</comment>
<dbReference type="InterPro" id="IPR050314">
    <property type="entry name" value="Glycosyl_Hydrlase_18"/>
</dbReference>
<dbReference type="PANTHER" id="PTHR11177">
    <property type="entry name" value="CHITINASE"/>
    <property type="match status" value="1"/>
</dbReference>
<dbReference type="PROSITE" id="PS51910">
    <property type="entry name" value="GH18_2"/>
    <property type="match status" value="1"/>
</dbReference>
<dbReference type="InterPro" id="IPR001223">
    <property type="entry name" value="Glyco_hydro18_cat"/>
</dbReference>
<evidence type="ECO:0000256" key="3">
    <source>
        <dbReference type="RuleBase" id="RU000489"/>
    </source>
</evidence>
<keyword evidence="7" id="KW-1185">Reference proteome</keyword>
<dbReference type="Pfam" id="PF00704">
    <property type="entry name" value="Glyco_hydro_18"/>
    <property type="match status" value="1"/>
</dbReference>
<dbReference type="PROSITE" id="PS01095">
    <property type="entry name" value="GH18_1"/>
    <property type="match status" value="1"/>
</dbReference>
<dbReference type="PANTHER" id="PTHR11177:SF144">
    <property type="entry name" value="CHITINASE 5"/>
    <property type="match status" value="1"/>
</dbReference>
<feature type="domain" description="GH18" evidence="5">
    <location>
        <begin position="1"/>
        <end position="191"/>
    </location>
</feature>
<proteinExistence type="inferred from homology"/>
<sequence length="191" mass="21855">MFAAFMYKYGFDGFDLDWEYPGAADRGGSFSDKNSFFYFVEELRRAFDNEKKGWEITMAVPLAKFRLQEGYHVPDLCTYIDAVHVMAYDLRGNWAGFADVHSPLYKRPHDQWAYEKLNVNDGLELWVSMGCPPDRLVVGVPFYGRSFTLSQGNSNYNLGTYINKEAGGGTLWEIHGREGILGLLRDLHLPQ</sequence>
<dbReference type="Gene3D" id="3.20.20.80">
    <property type="entry name" value="Glycosidases"/>
    <property type="match status" value="1"/>
</dbReference>
<gene>
    <name evidence="6" type="ORF">TPAB3V08_LOCUS10282</name>
</gene>
<dbReference type="SMART" id="SM00636">
    <property type="entry name" value="Glyco_18"/>
    <property type="match status" value="1"/>
</dbReference>
<keyword evidence="1 3" id="KW-0378">Hydrolase</keyword>
<dbReference type="EMBL" id="CAJPIN010025705">
    <property type="protein sequence ID" value="CAG2063335.1"/>
    <property type="molecule type" value="Genomic_DNA"/>
</dbReference>
<dbReference type="Proteomes" id="UP001153148">
    <property type="component" value="Unassembled WGS sequence"/>
</dbReference>
<dbReference type="Gene3D" id="3.10.50.10">
    <property type="match status" value="1"/>
</dbReference>
<evidence type="ECO:0000256" key="1">
    <source>
        <dbReference type="ARBA" id="ARBA00022801"/>
    </source>
</evidence>
<reference evidence="6" key="1">
    <citation type="submission" date="2021-03" db="EMBL/GenBank/DDBJ databases">
        <authorList>
            <person name="Tran Van P."/>
        </authorList>
    </citation>
    <scope>NUCLEOTIDE SEQUENCE</scope>
</reference>
<keyword evidence="2 3" id="KW-0326">Glycosidase</keyword>
<dbReference type="InterPro" id="IPR029070">
    <property type="entry name" value="Chitinase_insertion_sf"/>
</dbReference>
<evidence type="ECO:0000313" key="7">
    <source>
        <dbReference type="Proteomes" id="UP001153148"/>
    </source>
</evidence>
<name>A0ABN7P648_TIMPD</name>
<dbReference type="InterPro" id="IPR001579">
    <property type="entry name" value="Glyco_hydro_18_chit_AS"/>
</dbReference>
<dbReference type="InterPro" id="IPR011583">
    <property type="entry name" value="Chitinase_II/V-like_cat"/>
</dbReference>
<accession>A0ABN7P648</accession>
<evidence type="ECO:0000256" key="4">
    <source>
        <dbReference type="RuleBase" id="RU004453"/>
    </source>
</evidence>
<evidence type="ECO:0000256" key="2">
    <source>
        <dbReference type="ARBA" id="ARBA00023295"/>
    </source>
</evidence>
<comment type="caution">
    <text evidence="6">The sequence shown here is derived from an EMBL/GenBank/DDBJ whole genome shotgun (WGS) entry which is preliminary data.</text>
</comment>
<dbReference type="SUPFAM" id="SSF51445">
    <property type="entry name" value="(Trans)glycosidases"/>
    <property type="match status" value="1"/>
</dbReference>
<evidence type="ECO:0000313" key="6">
    <source>
        <dbReference type="EMBL" id="CAG2063335.1"/>
    </source>
</evidence>
<evidence type="ECO:0000259" key="5">
    <source>
        <dbReference type="PROSITE" id="PS51910"/>
    </source>
</evidence>
<organism evidence="6 7">
    <name type="scientific">Timema podura</name>
    <name type="common">Walking stick</name>
    <dbReference type="NCBI Taxonomy" id="61482"/>
    <lineage>
        <taxon>Eukaryota</taxon>
        <taxon>Metazoa</taxon>
        <taxon>Ecdysozoa</taxon>
        <taxon>Arthropoda</taxon>
        <taxon>Hexapoda</taxon>
        <taxon>Insecta</taxon>
        <taxon>Pterygota</taxon>
        <taxon>Neoptera</taxon>
        <taxon>Polyneoptera</taxon>
        <taxon>Phasmatodea</taxon>
        <taxon>Timematodea</taxon>
        <taxon>Timematoidea</taxon>
        <taxon>Timematidae</taxon>
        <taxon>Timema</taxon>
    </lineage>
</organism>